<feature type="non-terminal residue" evidence="1">
    <location>
        <position position="50"/>
    </location>
</feature>
<accession>A0A392T6V9</accession>
<sequence length="50" mass="5586">MVAGYKIFMRAEDIPRDEEEDVYLVGLRRVVGCKREVQTGKLVSLAMGVG</sequence>
<comment type="caution">
    <text evidence="1">The sequence shown here is derived from an EMBL/GenBank/DDBJ whole genome shotgun (WGS) entry which is preliminary data.</text>
</comment>
<dbReference type="AlphaFoldDB" id="A0A392T6V9"/>
<name>A0A392T6V9_9FABA</name>
<evidence type="ECO:0000313" key="1">
    <source>
        <dbReference type="EMBL" id="MCI56798.1"/>
    </source>
</evidence>
<keyword evidence="2" id="KW-1185">Reference proteome</keyword>
<evidence type="ECO:0000313" key="2">
    <source>
        <dbReference type="Proteomes" id="UP000265520"/>
    </source>
</evidence>
<protein>
    <submittedName>
        <fullName evidence="1">Uncharacterized protein</fullName>
    </submittedName>
</protein>
<proteinExistence type="predicted"/>
<dbReference type="Proteomes" id="UP000265520">
    <property type="component" value="Unassembled WGS sequence"/>
</dbReference>
<organism evidence="1 2">
    <name type="scientific">Trifolium medium</name>
    <dbReference type="NCBI Taxonomy" id="97028"/>
    <lineage>
        <taxon>Eukaryota</taxon>
        <taxon>Viridiplantae</taxon>
        <taxon>Streptophyta</taxon>
        <taxon>Embryophyta</taxon>
        <taxon>Tracheophyta</taxon>
        <taxon>Spermatophyta</taxon>
        <taxon>Magnoliopsida</taxon>
        <taxon>eudicotyledons</taxon>
        <taxon>Gunneridae</taxon>
        <taxon>Pentapetalae</taxon>
        <taxon>rosids</taxon>
        <taxon>fabids</taxon>
        <taxon>Fabales</taxon>
        <taxon>Fabaceae</taxon>
        <taxon>Papilionoideae</taxon>
        <taxon>50 kb inversion clade</taxon>
        <taxon>NPAAA clade</taxon>
        <taxon>Hologalegina</taxon>
        <taxon>IRL clade</taxon>
        <taxon>Trifolieae</taxon>
        <taxon>Trifolium</taxon>
    </lineage>
</organism>
<dbReference type="EMBL" id="LXQA010518503">
    <property type="protein sequence ID" value="MCI56798.1"/>
    <property type="molecule type" value="Genomic_DNA"/>
</dbReference>
<reference evidence="1 2" key="1">
    <citation type="journal article" date="2018" name="Front. Plant Sci.">
        <title>Red Clover (Trifolium pratense) and Zigzag Clover (T. medium) - A Picture of Genomic Similarities and Differences.</title>
        <authorList>
            <person name="Dluhosova J."/>
            <person name="Istvanek J."/>
            <person name="Nedelnik J."/>
            <person name="Repkova J."/>
        </authorList>
    </citation>
    <scope>NUCLEOTIDE SEQUENCE [LARGE SCALE GENOMIC DNA]</scope>
    <source>
        <strain evidence="2">cv. 10/8</strain>
        <tissue evidence="1">Leaf</tissue>
    </source>
</reference>